<dbReference type="EMBL" id="CP150096">
    <property type="protein sequence ID" value="WZN49130.1"/>
    <property type="molecule type" value="Genomic_DNA"/>
</dbReference>
<keyword evidence="3" id="KW-1185">Reference proteome</keyword>
<protein>
    <submittedName>
        <fullName evidence="2">MBL fold metallo-hydrolase</fullName>
    </submittedName>
</protein>
<feature type="domain" description="Metallo-beta-lactamase" evidence="1">
    <location>
        <begin position="81"/>
        <end position="277"/>
    </location>
</feature>
<reference evidence="2 3" key="1">
    <citation type="submission" date="2024-03" db="EMBL/GenBank/DDBJ databases">
        <title>Chitinophaga caseinilytica sp. nov., a casein hydrolysing bacterium isolated from forest soil.</title>
        <authorList>
            <person name="Lee D.S."/>
            <person name="Han D.M."/>
            <person name="Baek J.H."/>
            <person name="Choi D.G."/>
            <person name="Jeon J.H."/>
            <person name="Jeon C.O."/>
        </authorList>
    </citation>
    <scope>NUCLEOTIDE SEQUENCE [LARGE SCALE GENOMIC DNA]</scope>
    <source>
        <strain evidence="2 3">KACC 19118</strain>
    </source>
</reference>
<dbReference type="InterPro" id="IPR024884">
    <property type="entry name" value="NAPE-PLD"/>
</dbReference>
<dbReference type="PIRSF" id="PIRSF038896">
    <property type="entry name" value="NAPE-PLD"/>
    <property type="match status" value="1"/>
</dbReference>
<accession>A0ABZ2ZCG8</accession>
<dbReference type="PANTHER" id="PTHR15032:SF4">
    <property type="entry name" value="N-ACYL-PHOSPHATIDYLETHANOLAMINE-HYDROLYZING PHOSPHOLIPASE D"/>
    <property type="match status" value="1"/>
</dbReference>
<dbReference type="Pfam" id="PF12706">
    <property type="entry name" value="Lactamase_B_2"/>
    <property type="match status" value="1"/>
</dbReference>
<dbReference type="InterPro" id="IPR036866">
    <property type="entry name" value="RibonucZ/Hydroxyglut_hydro"/>
</dbReference>
<organism evidence="2 3">
    <name type="scientific">Chitinophaga caseinilytica</name>
    <dbReference type="NCBI Taxonomy" id="2267521"/>
    <lineage>
        <taxon>Bacteria</taxon>
        <taxon>Pseudomonadati</taxon>
        <taxon>Bacteroidota</taxon>
        <taxon>Chitinophagia</taxon>
        <taxon>Chitinophagales</taxon>
        <taxon>Chitinophagaceae</taxon>
        <taxon>Chitinophaga</taxon>
    </lineage>
</organism>
<sequence length="330" mass="37276">MEWNSPNFRNGTFHNELPTLLMSADNTMLKVFIKFMRKPKSVNPPGPLPSVRRDLKSPPGPGTTITWFGHSSYLIQMNGWNILVDPVFSNYASPVPIFAKAFAGTNIYSVDDLPDVIDMLIITHNHYDHLDRRTISRLCNRINSVYTSLGVMADLIRYGIDGGIITELDWWEEIDLPVGLNLTATPARHFSGRGMKRNQSLWSSFVLESDSEKLYLGGDSGYGPHFKLIGDRFGPFDLAILETGQYNTDWANIHMMPEEAVQAAADLRTRAMLPVHWAKFSLAFHPWDEPVRRVLAEAQKTGMPVATPMIGEAMVLHQPLPQSPWWEKVK</sequence>
<dbReference type="PANTHER" id="PTHR15032">
    <property type="entry name" value="N-ACYL-PHOSPHATIDYLETHANOLAMINE-HYDROLYZING PHOSPHOLIPASE D"/>
    <property type="match status" value="1"/>
</dbReference>
<dbReference type="Gene3D" id="3.60.15.10">
    <property type="entry name" value="Ribonuclease Z/Hydroxyacylglutathione hydrolase-like"/>
    <property type="match status" value="1"/>
</dbReference>
<evidence type="ECO:0000259" key="1">
    <source>
        <dbReference type="Pfam" id="PF12706"/>
    </source>
</evidence>
<evidence type="ECO:0000313" key="2">
    <source>
        <dbReference type="EMBL" id="WZN49130.1"/>
    </source>
</evidence>
<dbReference type="Proteomes" id="UP001449657">
    <property type="component" value="Chromosome"/>
</dbReference>
<name>A0ABZ2ZCG8_9BACT</name>
<dbReference type="InterPro" id="IPR001279">
    <property type="entry name" value="Metallo-B-lactamas"/>
</dbReference>
<evidence type="ECO:0000313" key="3">
    <source>
        <dbReference type="Proteomes" id="UP001449657"/>
    </source>
</evidence>
<gene>
    <name evidence="2" type="ORF">WJU22_13220</name>
</gene>
<proteinExistence type="predicted"/>
<dbReference type="SUPFAM" id="SSF56281">
    <property type="entry name" value="Metallo-hydrolase/oxidoreductase"/>
    <property type="match status" value="1"/>
</dbReference>
<dbReference type="RefSeq" id="WP_341843705.1">
    <property type="nucleotide sequence ID" value="NZ_CP149792.1"/>
</dbReference>